<keyword evidence="4" id="KW-0804">Transcription</keyword>
<feature type="compositionally biased region" description="Acidic residues" evidence="6">
    <location>
        <begin position="462"/>
        <end position="494"/>
    </location>
</feature>
<accession>A0AA38RZA1</accession>
<evidence type="ECO:0000259" key="7">
    <source>
        <dbReference type="SMART" id="SM01370"/>
    </source>
</evidence>
<dbReference type="Pfam" id="PF04658">
    <property type="entry name" value="TAFII55_N"/>
    <property type="match status" value="1"/>
</dbReference>
<evidence type="ECO:0000256" key="4">
    <source>
        <dbReference type="ARBA" id="ARBA00023163"/>
    </source>
</evidence>
<feature type="compositionally biased region" description="Basic and acidic residues" evidence="6">
    <location>
        <begin position="495"/>
        <end position="512"/>
    </location>
</feature>
<feature type="compositionally biased region" description="Acidic residues" evidence="6">
    <location>
        <begin position="414"/>
        <end position="438"/>
    </location>
</feature>
<dbReference type="EMBL" id="JANBVN010000023">
    <property type="protein sequence ID" value="KAJ9161424.1"/>
    <property type="molecule type" value="Genomic_DNA"/>
</dbReference>
<comment type="similarity">
    <text evidence="2">Belongs to the TAF7 family.</text>
</comment>
<dbReference type="GO" id="GO:0016251">
    <property type="term" value="F:RNA polymerase II general transcription initiation factor activity"/>
    <property type="evidence" value="ECO:0007669"/>
    <property type="project" value="TreeGrafter"/>
</dbReference>
<evidence type="ECO:0000256" key="1">
    <source>
        <dbReference type="ARBA" id="ARBA00004123"/>
    </source>
</evidence>
<feature type="compositionally biased region" description="Low complexity" evidence="6">
    <location>
        <begin position="439"/>
        <end position="452"/>
    </location>
</feature>
<comment type="subcellular location">
    <subcellularLocation>
        <location evidence="1">Nucleus</location>
    </subcellularLocation>
</comment>
<evidence type="ECO:0000256" key="2">
    <source>
        <dbReference type="ARBA" id="ARBA00009368"/>
    </source>
</evidence>
<protein>
    <submittedName>
        <fullName evidence="8">Transcription initiation factor TFIID subunit 7</fullName>
    </submittedName>
</protein>
<organism evidence="8 9">
    <name type="scientific">Coniochaeta hoffmannii</name>
    <dbReference type="NCBI Taxonomy" id="91930"/>
    <lineage>
        <taxon>Eukaryota</taxon>
        <taxon>Fungi</taxon>
        <taxon>Dikarya</taxon>
        <taxon>Ascomycota</taxon>
        <taxon>Pezizomycotina</taxon>
        <taxon>Sordariomycetes</taxon>
        <taxon>Sordariomycetidae</taxon>
        <taxon>Coniochaetales</taxon>
        <taxon>Coniochaetaceae</taxon>
        <taxon>Coniochaeta</taxon>
    </lineage>
</organism>
<feature type="domain" description="TAFII55 protein conserved region" evidence="7">
    <location>
        <begin position="197"/>
        <end position="358"/>
    </location>
</feature>
<dbReference type="GO" id="GO:0051123">
    <property type="term" value="P:RNA polymerase II preinitiation complex assembly"/>
    <property type="evidence" value="ECO:0007669"/>
    <property type="project" value="TreeGrafter"/>
</dbReference>
<gene>
    <name evidence="8" type="ORF">NKR19_g2327</name>
</gene>
<feature type="compositionally biased region" description="Acidic residues" evidence="6">
    <location>
        <begin position="371"/>
        <end position="403"/>
    </location>
</feature>
<reference evidence="8" key="1">
    <citation type="submission" date="2022-07" db="EMBL/GenBank/DDBJ databases">
        <title>Fungi with potential for degradation of polypropylene.</title>
        <authorList>
            <person name="Gostincar C."/>
        </authorList>
    </citation>
    <scope>NUCLEOTIDE SEQUENCE</scope>
    <source>
        <strain evidence="8">EXF-13287</strain>
    </source>
</reference>
<feature type="compositionally biased region" description="Pro residues" evidence="6">
    <location>
        <begin position="68"/>
        <end position="86"/>
    </location>
</feature>
<sequence>MAKITLKIPNSGSFSGPSIKQEPSIAGSPPSFASLPPRLHSPAGTPSADGRPKIIKLRTSQPATPIDGVPPHPSAPMAPPPLPQAPTPLKVVKTKAGRIMKPTAKKRANGEMDGDSTEDELLASRHHRNHQASSANGEPKAKKIKLLQMPGTPGTPAPKTPAVKILNQGAHRARMPYRPDGDGYDSEAEDRETDPVIEEQFILRMMPGEHCDYLRRCIEERKVGLPKSQGGADVAMRWVDNEMRRCMVTVQGTNYAGVLVDLPTITEGMKTWDKKSFVKSADICQMLLVFAKVAGEQEARTVPLPKTVEHGYRWPHGLTPPMHDCIHRRFRKRLSKLEIQNKEAEVERLLRADKEAISTKYEFIDERQQNGDEDMYYEDEEEEEEEEDGEADAEGEQEEDYFGDADITQHVEGDEGEMDVDDLEAMFEEDEPGAEEEGATPAGGEAATPMTANGATPAAQPDAEDEGDSEEESEEGEGDEYGYMEEGEEGEDGEHDQKASVRNEIASLEKQKAGYQEQLRQSTSVIMRKRLEQNIRNTDAEIQLKKRSIGEVEDED</sequence>
<comment type="caution">
    <text evidence="8">The sequence shown here is derived from an EMBL/GenBank/DDBJ whole genome shotgun (WGS) entry which is preliminary data.</text>
</comment>
<evidence type="ECO:0000256" key="5">
    <source>
        <dbReference type="ARBA" id="ARBA00023242"/>
    </source>
</evidence>
<feature type="region of interest" description="Disordered" evidence="6">
    <location>
        <begin position="362"/>
        <end position="519"/>
    </location>
</feature>
<dbReference type="Proteomes" id="UP001174691">
    <property type="component" value="Unassembled WGS sequence"/>
</dbReference>
<feature type="compositionally biased region" description="Basic residues" evidence="6">
    <location>
        <begin position="92"/>
        <end position="107"/>
    </location>
</feature>
<dbReference type="InterPro" id="IPR037817">
    <property type="entry name" value="TAF7"/>
</dbReference>
<evidence type="ECO:0000256" key="6">
    <source>
        <dbReference type="SAM" id="MobiDB-lite"/>
    </source>
</evidence>
<dbReference type="GO" id="GO:0005669">
    <property type="term" value="C:transcription factor TFIID complex"/>
    <property type="evidence" value="ECO:0007669"/>
    <property type="project" value="InterPro"/>
</dbReference>
<evidence type="ECO:0000313" key="9">
    <source>
        <dbReference type="Proteomes" id="UP001174691"/>
    </source>
</evidence>
<dbReference type="PANTHER" id="PTHR12228">
    <property type="entry name" value="TRANSCRIPTION INITIATION FACTOR TFIID 55 KD SUBUNIT-RELATED"/>
    <property type="match status" value="1"/>
</dbReference>
<feature type="region of interest" description="Disordered" evidence="6">
    <location>
        <begin position="1"/>
        <end position="116"/>
    </location>
</feature>
<keyword evidence="5" id="KW-0539">Nucleus</keyword>
<dbReference type="PANTHER" id="PTHR12228:SF0">
    <property type="entry name" value="TATA-BOX BINDING PROTEIN ASSOCIATED FACTOR 7"/>
    <property type="match status" value="1"/>
</dbReference>
<dbReference type="CDD" id="cd08047">
    <property type="entry name" value="TAF7"/>
    <property type="match status" value="1"/>
</dbReference>
<feature type="compositionally biased region" description="Polar residues" evidence="6">
    <location>
        <begin position="8"/>
        <end position="18"/>
    </location>
</feature>
<proteinExistence type="inferred from homology"/>
<dbReference type="AlphaFoldDB" id="A0AA38RZA1"/>
<feature type="compositionally biased region" description="Acidic residues" evidence="6">
    <location>
        <begin position="182"/>
        <end position="192"/>
    </location>
</feature>
<feature type="region of interest" description="Disordered" evidence="6">
    <location>
        <begin position="173"/>
        <end position="192"/>
    </location>
</feature>
<dbReference type="SMART" id="SM01370">
    <property type="entry name" value="TAFII55_N"/>
    <property type="match status" value="1"/>
</dbReference>
<name>A0AA38RZA1_9PEZI</name>
<evidence type="ECO:0000256" key="3">
    <source>
        <dbReference type="ARBA" id="ARBA00023015"/>
    </source>
</evidence>
<evidence type="ECO:0000313" key="8">
    <source>
        <dbReference type="EMBL" id="KAJ9161424.1"/>
    </source>
</evidence>
<keyword evidence="3" id="KW-0805">Transcription regulation</keyword>
<dbReference type="InterPro" id="IPR006751">
    <property type="entry name" value="TAFII55_prot_cons_reg"/>
</dbReference>
<keyword evidence="9" id="KW-1185">Reference proteome</keyword>